<proteinExistence type="predicted"/>
<evidence type="ECO:0000313" key="1">
    <source>
        <dbReference type="EMBL" id="RSJ88426.1"/>
    </source>
</evidence>
<dbReference type="EMBL" id="RJPS01000013">
    <property type="protein sequence ID" value="RSJ88426.1"/>
    <property type="molecule type" value="Genomic_DNA"/>
</dbReference>
<dbReference type="Proteomes" id="UP000270868">
    <property type="component" value="Unassembled WGS sequence"/>
</dbReference>
<accession>A0A3R9KTB3</accession>
<protein>
    <submittedName>
        <fullName evidence="1">Uncharacterized protein</fullName>
    </submittedName>
</protein>
<organism evidence="1 2">
    <name type="scientific">Streptococcus cristatus</name>
    <dbReference type="NCBI Taxonomy" id="45634"/>
    <lineage>
        <taxon>Bacteria</taxon>
        <taxon>Bacillati</taxon>
        <taxon>Bacillota</taxon>
        <taxon>Bacilli</taxon>
        <taxon>Lactobacillales</taxon>
        <taxon>Streptococcaceae</taxon>
        <taxon>Streptococcus</taxon>
    </lineage>
</organism>
<gene>
    <name evidence="1" type="ORF">D8792_09305</name>
</gene>
<dbReference type="AlphaFoldDB" id="A0A3R9KTB3"/>
<sequence>MGYTELGRKRPIEIQSVYYDKILVYQHQGEIWGVCYKHGEIDCVYNYTKNDFFCLEISDMSLKEIVTKIIQPLKRSYPGAYSIDEETFGRILGEIKK</sequence>
<dbReference type="RefSeq" id="WP_125373856.1">
    <property type="nucleotide sequence ID" value="NZ_RJPS01000013.1"/>
</dbReference>
<comment type="caution">
    <text evidence="1">The sequence shown here is derived from an EMBL/GenBank/DDBJ whole genome shotgun (WGS) entry which is preliminary data.</text>
</comment>
<evidence type="ECO:0000313" key="2">
    <source>
        <dbReference type="Proteomes" id="UP000270868"/>
    </source>
</evidence>
<name>A0A3R9KTB3_STRCR</name>
<reference evidence="1 2" key="1">
    <citation type="submission" date="2018-11" db="EMBL/GenBank/DDBJ databases">
        <title>Species Designations Belie Phenotypic and Genotypic Heterogeneity in Oral Streptococci.</title>
        <authorList>
            <person name="Velsko I."/>
        </authorList>
    </citation>
    <scope>NUCLEOTIDE SEQUENCE [LARGE SCALE GENOMIC DNA]</scope>
    <source>
        <strain evidence="1 2">A52</strain>
    </source>
</reference>